<keyword evidence="8" id="KW-1185">Reference proteome</keyword>
<evidence type="ECO:0000256" key="2">
    <source>
        <dbReference type="ARBA" id="ARBA00004613"/>
    </source>
</evidence>
<protein>
    <submittedName>
        <fullName evidence="7">M10 family metallopeptidase C-terminal domain-containing protein</fullName>
    </submittedName>
</protein>
<dbReference type="PROSITE" id="PS00330">
    <property type="entry name" value="HEMOLYSIN_CALCIUM"/>
    <property type="match status" value="5"/>
</dbReference>
<name>A0ABW3Z6L9_9HYPH</name>
<comment type="subcellular location">
    <subcellularLocation>
        <location evidence="2">Secreted</location>
    </subcellularLocation>
</comment>
<comment type="caution">
    <text evidence="7">The sequence shown here is derived from an EMBL/GenBank/DDBJ whole genome shotgun (WGS) entry which is preliminary data.</text>
</comment>
<dbReference type="InterPro" id="IPR034033">
    <property type="entry name" value="Serralysin-like"/>
</dbReference>
<evidence type="ECO:0000256" key="1">
    <source>
        <dbReference type="ARBA" id="ARBA00001913"/>
    </source>
</evidence>
<dbReference type="RefSeq" id="WP_378775150.1">
    <property type="nucleotide sequence ID" value="NZ_JBHTMX010000049.1"/>
</dbReference>
<feature type="region of interest" description="Disordered" evidence="5">
    <location>
        <begin position="96"/>
        <end position="120"/>
    </location>
</feature>
<dbReference type="Gene3D" id="2.150.10.10">
    <property type="entry name" value="Serralysin-like metalloprotease, C-terminal"/>
    <property type="match status" value="8"/>
</dbReference>
<evidence type="ECO:0000259" key="6">
    <source>
        <dbReference type="Pfam" id="PF08548"/>
    </source>
</evidence>
<dbReference type="CDD" id="cd04277">
    <property type="entry name" value="ZnMc_serralysin_like"/>
    <property type="match status" value="1"/>
</dbReference>
<dbReference type="EMBL" id="JBHTMX010000049">
    <property type="protein sequence ID" value="MFD1331916.1"/>
    <property type="molecule type" value="Genomic_DNA"/>
</dbReference>
<dbReference type="InterPro" id="IPR013858">
    <property type="entry name" value="Peptidase_M10B_C"/>
</dbReference>
<dbReference type="Proteomes" id="UP001597171">
    <property type="component" value="Unassembled WGS sequence"/>
</dbReference>
<dbReference type="SUPFAM" id="SSF55486">
    <property type="entry name" value="Metalloproteases ('zincins'), catalytic domain"/>
    <property type="match status" value="1"/>
</dbReference>
<dbReference type="SUPFAM" id="SSF51120">
    <property type="entry name" value="beta-Roll"/>
    <property type="match status" value="9"/>
</dbReference>
<evidence type="ECO:0000256" key="5">
    <source>
        <dbReference type="SAM" id="MobiDB-lite"/>
    </source>
</evidence>
<proteinExistence type="predicted"/>
<sequence>MAEVGKSGDASIDGVLWGYRVDGTNITYGFPDAVADYASYKAIDGFQAFNAAQQTAVHYIMNQVASVSGLTVQFVEDGGSADFRFGMATSINYGGMDDRAHRPGGSNDSAEANPPDPSRYNGYQQGDSWYNTSNYNAPTIGSFGFAAGIAHEVGHNFGLKHGHAELKSHGVTFPELPAGENGQEWSIMTYRASPLTGDVRSTYELPQSLMMNDIATLQYMYGADYGTNSGNTTYSFSATTGEMFVDGVGQGAPNTNAIFRTIWDGGGVDTYDFSNYTTGTVVDLGAGRWSTPADGQRAYLGQYKDASGTTVNYFAQGSIANAKLFNNDTRSLIENATGGSGADRITGNQVANRLVGNGGFDILYGLGGDDQLDGGDAGDWLFGGDGNDTLVGGAGGDTLYGESGNDVLRGGEGGDSMYGGVGDDTYYIDGSDFISENLGAGYDTVVSSVNWTLAANFEVLRLSGLAFRGSAGAGSQSLYGNFLANRLDGGEGADYMAGGAGGDTYVVDNVYDVVSEGEDQGVDTVEAYVDYVLSAHVENLKLMGGARAGFGNTLANTLTGSTGADLLNGGGGYDTLIGGAGDDTYELFSQSGRPTAAGFFIMSYDAVQEDVNGGYDTVHVQRTSDMFGTGYTLSANVEAGVVVGEGDFALSGNELSNRLTGNVAANTLSGQAGADRLDGGLGVDDLIGGAGDDTYILADYNLVSTRIGQFTYRFWRYDSVTEDVDGGTDTVRIRAAGSQLSGYTLGANVENGVIEGADDFNLTGNALANQLTGNAASNTLIGGEGDDLLNGGLGVDTLQGGLGDDVYVLSDYRTFLFNGFTSVSHDSVSEEADAGVDTVRVALPNAAGYTLRANFENGELTGAGSGNLAGNALDNRLTGNVAANTLSGGDGADWLFGGLGLDTLIGGAGDDVYVLADTTLIPGPKGRPIAVFDTVDETSRGSGGTDTVVIGSPVKGSPNAIAATSYVLGSEIENGQIGLSTAFDLTGNALANRLTGGSGANVLDGGAGADTLIGGRGNDSYVVDDADDVVVEAAGQGADTVRASVNHTLAANVEALVLLGAAVNGSGNALANTLTGNALANRLDGKAGADTLIGGAGNDSYVVDDAGDVIVEAAGGGVDRVEAWADVTLSANVENLRMMGTAALKAVGNEAKNIIVGNEAGNVLDGGGGADDLRGFGGNDTYVIDHIGDRVTEAAGGGVDRVEAWADVTLSANVENLRMMGTAALKAVGNEAKNIIIGNEAGNVLDGGGGADDLRGFGGNDRYVVDHAQDRVTEAADGGLDVVDSSVSYTLSAHVETLRLRGPSSINGTGEAGANTLLGNNAANVLDGKGGADLLTGGRGQDIFVFSTALGASNVDRITDFTASDDTIQLDDAVFTGLSLGALAASAFTRGTAAADALDRIIFDAQSGALFFDEDGAGGADQIRFATLGTGVALTHADFLVV</sequence>
<dbReference type="PANTHER" id="PTHR38340:SF1">
    <property type="entry name" value="S-LAYER PROTEIN"/>
    <property type="match status" value="1"/>
</dbReference>
<evidence type="ECO:0000313" key="8">
    <source>
        <dbReference type="Proteomes" id="UP001597171"/>
    </source>
</evidence>
<keyword evidence="3" id="KW-0964">Secreted</keyword>
<dbReference type="PANTHER" id="PTHR38340">
    <property type="entry name" value="S-LAYER PROTEIN"/>
    <property type="match status" value="1"/>
</dbReference>
<evidence type="ECO:0000256" key="3">
    <source>
        <dbReference type="ARBA" id="ARBA00022525"/>
    </source>
</evidence>
<dbReference type="InterPro" id="IPR024079">
    <property type="entry name" value="MetalloPept_cat_dom_sf"/>
</dbReference>
<dbReference type="Pfam" id="PF00353">
    <property type="entry name" value="HemolysinCabind"/>
    <property type="match status" value="11"/>
</dbReference>
<dbReference type="InterPro" id="IPR001343">
    <property type="entry name" value="Hemolysn_Ca-bd"/>
</dbReference>
<keyword evidence="4" id="KW-0677">Repeat</keyword>
<evidence type="ECO:0000256" key="4">
    <source>
        <dbReference type="ARBA" id="ARBA00022737"/>
    </source>
</evidence>
<comment type="cofactor">
    <cofactor evidence="1">
        <name>Ca(2+)</name>
        <dbReference type="ChEBI" id="CHEBI:29108"/>
    </cofactor>
</comment>
<feature type="domain" description="Peptidase M10 serralysin C-terminal" evidence="6">
    <location>
        <begin position="223"/>
        <end position="290"/>
    </location>
</feature>
<gene>
    <name evidence="7" type="ORF">ACFQ4O_07870</name>
</gene>
<evidence type="ECO:0000313" key="7">
    <source>
        <dbReference type="EMBL" id="MFD1331916.1"/>
    </source>
</evidence>
<dbReference type="PRINTS" id="PR00313">
    <property type="entry name" value="CABNDNGRPT"/>
</dbReference>
<dbReference type="InterPro" id="IPR018511">
    <property type="entry name" value="Hemolysin-typ_Ca-bd_CS"/>
</dbReference>
<dbReference type="Gene3D" id="3.40.390.10">
    <property type="entry name" value="Collagenase (Catalytic Domain)"/>
    <property type="match status" value="1"/>
</dbReference>
<dbReference type="Pfam" id="PF08548">
    <property type="entry name" value="Peptidase_M10_C"/>
    <property type="match status" value="1"/>
</dbReference>
<reference evidence="8" key="1">
    <citation type="journal article" date="2019" name="Int. J. Syst. Evol. Microbiol.">
        <title>The Global Catalogue of Microorganisms (GCM) 10K type strain sequencing project: providing services to taxonomists for standard genome sequencing and annotation.</title>
        <authorList>
            <consortium name="The Broad Institute Genomics Platform"/>
            <consortium name="The Broad Institute Genome Sequencing Center for Infectious Disease"/>
            <person name="Wu L."/>
            <person name="Ma J."/>
        </authorList>
    </citation>
    <scope>NUCLEOTIDE SEQUENCE [LARGE SCALE GENOMIC DNA]</scope>
    <source>
        <strain evidence="8">CCUG 61696</strain>
    </source>
</reference>
<dbReference type="InterPro" id="IPR011049">
    <property type="entry name" value="Serralysin-like_metalloprot_C"/>
</dbReference>
<accession>A0ABW3Z6L9</accession>
<dbReference type="InterPro" id="IPR050557">
    <property type="entry name" value="RTX_toxin/Mannuronan_C5-epim"/>
</dbReference>
<organism evidence="7 8">
    <name type="scientific">Methylopila musalis</name>
    <dbReference type="NCBI Taxonomy" id="1134781"/>
    <lineage>
        <taxon>Bacteria</taxon>
        <taxon>Pseudomonadati</taxon>
        <taxon>Pseudomonadota</taxon>
        <taxon>Alphaproteobacteria</taxon>
        <taxon>Hyphomicrobiales</taxon>
        <taxon>Methylopilaceae</taxon>
        <taxon>Methylopila</taxon>
    </lineage>
</organism>